<proteinExistence type="predicted"/>
<dbReference type="SMART" id="SM00387">
    <property type="entry name" value="HATPase_c"/>
    <property type="match status" value="1"/>
</dbReference>
<dbReference type="PROSITE" id="PS50109">
    <property type="entry name" value="HIS_KIN"/>
    <property type="match status" value="1"/>
</dbReference>
<accession>M0AP10</accession>
<sequence>MSPLATVLGDASQLRKVFQNLLTNAIEYSGDEPPTITVSTERDGEQWLVLVRDVGIGLEPSQQERVFEGFDPSIVTTSTTGRELDSRCAIGLSSAMAAKFGWNPSRCRNDGFVYLASTAMSCGAIPCLSDPRDTNMLYFAVTLPQNVTPEVNWSRLKPVRSGGPTGR</sequence>
<feature type="domain" description="Histidine kinase" evidence="6">
    <location>
        <begin position="1"/>
        <end position="75"/>
    </location>
</feature>
<keyword evidence="4" id="KW-0808">Transferase</keyword>
<name>M0AP10_9EURY</name>
<evidence type="ECO:0000256" key="4">
    <source>
        <dbReference type="ARBA" id="ARBA00022679"/>
    </source>
</evidence>
<dbReference type="InterPro" id="IPR005467">
    <property type="entry name" value="His_kinase_dom"/>
</dbReference>
<evidence type="ECO:0000259" key="6">
    <source>
        <dbReference type="PROSITE" id="PS50109"/>
    </source>
</evidence>
<protein>
    <recommendedName>
        <fullName evidence="2">histidine kinase</fullName>
        <ecNumber evidence="2">2.7.13.3</ecNumber>
    </recommendedName>
</protein>
<dbReference type="GO" id="GO:0004673">
    <property type="term" value="F:protein histidine kinase activity"/>
    <property type="evidence" value="ECO:0007669"/>
    <property type="project" value="UniProtKB-EC"/>
</dbReference>
<dbReference type="InterPro" id="IPR052162">
    <property type="entry name" value="Sensor_kinase/Photoreceptor"/>
</dbReference>
<evidence type="ECO:0000256" key="1">
    <source>
        <dbReference type="ARBA" id="ARBA00000085"/>
    </source>
</evidence>
<dbReference type="Proteomes" id="UP000011693">
    <property type="component" value="Unassembled WGS sequence"/>
</dbReference>
<evidence type="ECO:0000256" key="5">
    <source>
        <dbReference type="ARBA" id="ARBA00022777"/>
    </source>
</evidence>
<dbReference type="AlphaFoldDB" id="M0AP10"/>
<evidence type="ECO:0000256" key="3">
    <source>
        <dbReference type="ARBA" id="ARBA00022553"/>
    </source>
</evidence>
<dbReference type="PANTHER" id="PTHR43304:SF1">
    <property type="entry name" value="PAC DOMAIN-CONTAINING PROTEIN"/>
    <property type="match status" value="1"/>
</dbReference>
<evidence type="ECO:0000313" key="7">
    <source>
        <dbReference type="EMBL" id="ELY99113.1"/>
    </source>
</evidence>
<comment type="caution">
    <text evidence="7">The sequence shown here is derived from an EMBL/GenBank/DDBJ whole genome shotgun (WGS) entry which is preliminary data.</text>
</comment>
<keyword evidence="8" id="KW-1185">Reference proteome</keyword>
<dbReference type="PANTHER" id="PTHR43304">
    <property type="entry name" value="PHYTOCHROME-LIKE PROTEIN CPH1"/>
    <property type="match status" value="1"/>
</dbReference>
<dbReference type="Pfam" id="PF02518">
    <property type="entry name" value="HATPase_c"/>
    <property type="match status" value="1"/>
</dbReference>
<dbReference type="Gene3D" id="3.30.565.10">
    <property type="entry name" value="Histidine kinase-like ATPase, C-terminal domain"/>
    <property type="match status" value="1"/>
</dbReference>
<organism evidence="7 8">
    <name type="scientific">Natrialba chahannaoensis JCM 10990</name>
    <dbReference type="NCBI Taxonomy" id="1227492"/>
    <lineage>
        <taxon>Archaea</taxon>
        <taxon>Methanobacteriati</taxon>
        <taxon>Methanobacteriota</taxon>
        <taxon>Stenosarchaea group</taxon>
        <taxon>Halobacteria</taxon>
        <taxon>Halobacteriales</taxon>
        <taxon>Natrialbaceae</taxon>
        <taxon>Natrialba</taxon>
    </lineage>
</organism>
<dbReference type="STRING" id="1227492.C482_10426"/>
<evidence type="ECO:0000256" key="2">
    <source>
        <dbReference type="ARBA" id="ARBA00012438"/>
    </source>
</evidence>
<reference evidence="7 8" key="1">
    <citation type="journal article" date="2014" name="PLoS Genet.">
        <title>Phylogenetically driven sequencing of extremely halophilic archaea reveals strategies for static and dynamic osmo-response.</title>
        <authorList>
            <person name="Becker E.A."/>
            <person name="Seitzer P.M."/>
            <person name="Tritt A."/>
            <person name="Larsen D."/>
            <person name="Krusor M."/>
            <person name="Yao A.I."/>
            <person name="Wu D."/>
            <person name="Madern D."/>
            <person name="Eisen J.A."/>
            <person name="Darling A.E."/>
            <person name="Facciotti M.T."/>
        </authorList>
    </citation>
    <scope>NUCLEOTIDE SEQUENCE [LARGE SCALE GENOMIC DNA]</scope>
    <source>
        <strain evidence="7 8">JCM 10990</strain>
    </source>
</reference>
<comment type="catalytic activity">
    <reaction evidence="1">
        <text>ATP + protein L-histidine = ADP + protein N-phospho-L-histidine.</text>
        <dbReference type="EC" id="2.7.13.3"/>
    </reaction>
</comment>
<dbReference type="EC" id="2.7.13.3" evidence="2"/>
<keyword evidence="5 7" id="KW-0418">Kinase</keyword>
<evidence type="ECO:0000313" key="8">
    <source>
        <dbReference type="Proteomes" id="UP000011693"/>
    </source>
</evidence>
<keyword evidence="3" id="KW-0597">Phosphoprotein</keyword>
<gene>
    <name evidence="7" type="ORF">C482_10426</name>
</gene>
<dbReference type="InterPro" id="IPR003594">
    <property type="entry name" value="HATPase_dom"/>
</dbReference>
<dbReference type="SUPFAM" id="SSF55874">
    <property type="entry name" value="ATPase domain of HSP90 chaperone/DNA topoisomerase II/histidine kinase"/>
    <property type="match status" value="1"/>
</dbReference>
<dbReference type="EMBL" id="AOIN01000058">
    <property type="protein sequence ID" value="ELY99113.1"/>
    <property type="molecule type" value="Genomic_DNA"/>
</dbReference>
<dbReference type="InterPro" id="IPR036890">
    <property type="entry name" value="HATPase_C_sf"/>
</dbReference>